<evidence type="ECO:0000313" key="5">
    <source>
        <dbReference type="Proteomes" id="UP001417504"/>
    </source>
</evidence>
<dbReference type="InterPro" id="IPR037381">
    <property type="entry name" value="RFWD3"/>
</dbReference>
<dbReference type="InterPro" id="IPR001841">
    <property type="entry name" value="Znf_RING"/>
</dbReference>
<proteinExistence type="predicted"/>
<feature type="region of interest" description="Disordered" evidence="2">
    <location>
        <begin position="1"/>
        <end position="65"/>
    </location>
</feature>
<accession>A0AAP0KLK2</accession>
<evidence type="ECO:0000259" key="3">
    <source>
        <dbReference type="PROSITE" id="PS50089"/>
    </source>
</evidence>
<reference evidence="4 5" key="1">
    <citation type="submission" date="2024-01" db="EMBL/GenBank/DDBJ databases">
        <title>Genome assemblies of Stephania.</title>
        <authorList>
            <person name="Yang L."/>
        </authorList>
    </citation>
    <scope>NUCLEOTIDE SEQUENCE [LARGE SCALE GENOMIC DNA]</scope>
    <source>
        <strain evidence="4">QJT</strain>
        <tissue evidence="4">Leaf</tissue>
    </source>
</reference>
<keyword evidence="1" id="KW-0862">Zinc</keyword>
<keyword evidence="1" id="KW-0863">Zinc-finger</keyword>
<dbReference type="GO" id="GO:0036297">
    <property type="term" value="P:interstrand cross-link repair"/>
    <property type="evidence" value="ECO:0007669"/>
    <property type="project" value="InterPro"/>
</dbReference>
<sequence>MEEVPYWDAQLFHDDDDDDDDETDDRYSENDDNDEGESYEDNDDDDDEDDLQSEDEEDDVPPPIARQIEVTGQEGEVASAVSSDGGGDQRDGLCCPICLEPWSSVGDHYVCCLPCGHLYGFSCIEKWLKRRKNHAPSALNVVESTETTILRSSMFHRSVLLTVT</sequence>
<dbReference type="Pfam" id="PF13639">
    <property type="entry name" value="zf-RING_2"/>
    <property type="match status" value="1"/>
</dbReference>
<dbReference type="Gene3D" id="3.30.40.10">
    <property type="entry name" value="Zinc/RING finger domain, C3HC4 (zinc finger)"/>
    <property type="match status" value="1"/>
</dbReference>
<dbReference type="PANTHER" id="PTHR16047">
    <property type="entry name" value="RFWD3 PROTEIN"/>
    <property type="match status" value="1"/>
</dbReference>
<feature type="domain" description="RING-type" evidence="3">
    <location>
        <begin position="95"/>
        <end position="136"/>
    </location>
</feature>
<dbReference type="GO" id="GO:0005634">
    <property type="term" value="C:nucleus"/>
    <property type="evidence" value="ECO:0007669"/>
    <property type="project" value="InterPro"/>
</dbReference>
<dbReference type="SUPFAM" id="SSF57850">
    <property type="entry name" value="RING/U-box"/>
    <property type="match status" value="1"/>
</dbReference>
<dbReference type="PROSITE" id="PS50089">
    <property type="entry name" value="ZF_RING_2"/>
    <property type="match status" value="1"/>
</dbReference>
<organism evidence="4 5">
    <name type="scientific">Stephania japonica</name>
    <dbReference type="NCBI Taxonomy" id="461633"/>
    <lineage>
        <taxon>Eukaryota</taxon>
        <taxon>Viridiplantae</taxon>
        <taxon>Streptophyta</taxon>
        <taxon>Embryophyta</taxon>
        <taxon>Tracheophyta</taxon>
        <taxon>Spermatophyta</taxon>
        <taxon>Magnoliopsida</taxon>
        <taxon>Ranunculales</taxon>
        <taxon>Menispermaceae</taxon>
        <taxon>Menispermoideae</taxon>
        <taxon>Cissampelideae</taxon>
        <taxon>Stephania</taxon>
    </lineage>
</organism>
<keyword evidence="1" id="KW-0479">Metal-binding</keyword>
<evidence type="ECO:0000256" key="1">
    <source>
        <dbReference type="PROSITE-ProRule" id="PRU00175"/>
    </source>
</evidence>
<dbReference type="InterPro" id="IPR013083">
    <property type="entry name" value="Znf_RING/FYVE/PHD"/>
</dbReference>
<feature type="compositionally biased region" description="Acidic residues" evidence="2">
    <location>
        <begin position="14"/>
        <end position="60"/>
    </location>
</feature>
<name>A0AAP0KLK2_9MAGN</name>
<protein>
    <recommendedName>
        <fullName evidence="3">RING-type domain-containing protein</fullName>
    </recommendedName>
</protein>
<dbReference type="PANTHER" id="PTHR16047:SF7">
    <property type="entry name" value="E3 UBIQUITIN-PROTEIN LIGASE RFWD3"/>
    <property type="match status" value="1"/>
</dbReference>
<dbReference type="GO" id="GO:0016567">
    <property type="term" value="P:protein ubiquitination"/>
    <property type="evidence" value="ECO:0007669"/>
    <property type="project" value="InterPro"/>
</dbReference>
<evidence type="ECO:0000313" key="4">
    <source>
        <dbReference type="EMBL" id="KAK9153889.1"/>
    </source>
</evidence>
<dbReference type="GO" id="GO:0004842">
    <property type="term" value="F:ubiquitin-protein transferase activity"/>
    <property type="evidence" value="ECO:0007669"/>
    <property type="project" value="InterPro"/>
</dbReference>
<dbReference type="AlphaFoldDB" id="A0AAP0KLK2"/>
<comment type="caution">
    <text evidence="4">The sequence shown here is derived from an EMBL/GenBank/DDBJ whole genome shotgun (WGS) entry which is preliminary data.</text>
</comment>
<dbReference type="GO" id="GO:0008270">
    <property type="term" value="F:zinc ion binding"/>
    <property type="evidence" value="ECO:0007669"/>
    <property type="project" value="UniProtKB-KW"/>
</dbReference>
<gene>
    <name evidence="4" type="ORF">Sjap_001369</name>
</gene>
<dbReference type="EMBL" id="JBBNAE010000001">
    <property type="protein sequence ID" value="KAK9153889.1"/>
    <property type="molecule type" value="Genomic_DNA"/>
</dbReference>
<evidence type="ECO:0000256" key="2">
    <source>
        <dbReference type="SAM" id="MobiDB-lite"/>
    </source>
</evidence>
<dbReference type="Proteomes" id="UP001417504">
    <property type="component" value="Unassembled WGS sequence"/>
</dbReference>
<keyword evidence="5" id="KW-1185">Reference proteome</keyword>